<accession>A0A2Z7CVP5</accession>
<evidence type="ECO:0000256" key="1">
    <source>
        <dbReference type="SAM" id="MobiDB-lite"/>
    </source>
</evidence>
<organism evidence="2 3">
    <name type="scientific">Dorcoceras hygrometricum</name>
    <dbReference type="NCBI Taxonomy" id="472368"/>
    <lineage>
        <taxon>Eukaryota</taxon>
        <taxon>Viridiplantae</taxon>
        <taxon>Streptophyta</taxon>
        <taxon>Embryophyta</taxon>
        <taxon>Tracheophyta</taxon>
        <taxon>Spermatophyta</taxon>
        <taxon>Magnoliopsida</taxon>
        <taxon>eudicotyledons</taxon>
        <taxon>Gunneridae</taxon>
        <taxon>Pentapetalae</taxon>
        <taxon>asterids</taxon>
        <taxon>lamiids</taxon>
        <taxon>Lamiales</taxon>
        <taxon>Gesneriaceae</taxon>
        <taxon>Didymocarpoideae</taxon>
        <taxon>Trichosporeae</taxon>
        <taxon>Loxocarpinae</taxon>
        <taxon>Dorcoceras</taxon>
    </lineage>
</organism>
<keyword evidence="3" id="KW-1185">Reference proteome</keyword>
<protein>
    <submittedName>
        <fullName evidence="2">Uncharacterized protein</fullName>
    </submittedName>
</protein>
<reference evidence="2 3" key="1">
    <citation type="journal article" date="2015" name="Proc. Natl. Acad. Sci. U.S.A.">
        <title>The resurrection genome of Boea hygrometrica: A blueprint for survival of dehydration.</title>
        <authorList>
            <person name="Xiao L."/>
            <person name="Yang G."/>
            <person name="Zhang L."/>
            <person name="Yang X."/>
            <person name="Zhao S."/>
            <person name="Ji Z."/>
            <person name="Zhou Q."/>
            <person name="Hu M."/>
            <person name="Wang Y."/>
            <person name="Chen M."/>
            <person name="Xu Y."/>
            <person name="Jin H."/>
            <person name="Xiao X."/>
            <person name="Hu G."/>
            <person name="Bao F."/>
            <person name="Hu Y."/>
            <person name="Wan P."/>
            <person name="Li L."/>
            <person name="Deng X."/>
            <person name="Kuang T."/>
            <person name="Xiang C."/>
            <person name="Zhu J.K."/>
            <person name="Oliver M.J."/>
            <person name="He Y."/>
        </authorList>
    </citation>
    <scope>NUCLEOTIDE SEQUENCE [LARGE SCALE GENOMIC DNA]</scope>
    <source>
        <strain evidence="3">cv. XS01</strain>
    </source>
</reference>
<gene>
    <name evidence="2" type="ORF">F511_17812</name>
</gene>
<name>A0A2Z7CVP5_9LAMI</name>
<sequence>MDAIRTACVSIEEDRSGRILPRIQQNRSKLEETSCELLRGVQAGPLAVIQAVPPAEDFQAEDCQADQARDRQAGPAEDLQAGPAAI</sequence>
<evidence type="ECO:0000313" key="2">
    <source>
        <dbReference type="EMBL" id="KZV48719.1"/>
    </source>
</evidence>
<dbReference type="AlphaFoldDB" id="A0A2Z7CVP5"/>
<proteinExistence type="predicted"/>
<feature type="region of interest" description="Disordered" evidence="1">
    <location>
        <begin position="57"/>
        <end position="86"/>
    </location>
</feature>
<dbReference type="EMBL" id="KQ993823">
    <property type="protein sequence ID" value="KZV48719.1"/>
    <property type="molecule type" value="Genomic_DNA"/>
</dbReference>
<dbReference type="Proteomes" id="UP000250235">
    <property type="component" value="Unassembled WGS sequence"/>
</dbReference>
<evidence type="ECO:0000313" key="3">
    <source>
        <dbReference type="Proteomes" id="UP000250235"/>
    </source>
</evidence>